<protein>
    <submittedName>
        <fullName evidence="4">YARHG domain-containing protein</fullName>
    </submittedName>
</protein>
<dbReference type="SMART" id="SM01324">
    <property type="entry name" value="YARHG"/>
    <property type="match status" value="2"/>
</dbReference>
<evidence type="ECO:0000259" key="3">
    <source>
        <dbReference type="SMART" id="SM01324"/>
    </source>
</evidence>
<organism evidence="4 5">
    <name type="scientific">Evtepia gabavorous</name>
    <dbReference type="NCBI Taxonomy" id="2211183"/>
    <lineage>
        <taxon>Bacteria</taxon>
        <taxon>Bacillati</taxon>
        <taxon>Bacillota</taxon>
        <taxon>Clostridia</taxon>
        <taxon>Eubacteriales</taxon>
        <taxon>Evtepia</taxon>
    </lineage>
</organism>
<dbReference type="InterPro" id="IPR025582">
    <property type="entry name" value="YARHG_dom"/>
</dbReference>
<dbReference type="InterPro" id="IPR003343">
    <property type="entry name" value="Big_2"/>
</dbReference>
<accession>A0A3E2B436</accession>
<feature type="domain" description="YARHG" evidence="3">
    <location>
        <begin position="134"/>
        <end position="218"/>
    </location>
</feature>
<comment type="caution">
    <text evidence="4">The sequence shown here is derived from an EMBL/GenBank/DDBJ whole genome shotgun (WGS) entry which is preliminary data.</text>
</comment>
<dbReference type="InterPro" id="IPR038434">
    <property type="entry name" value="YARHG_sf"/>
</dbReference>
<evidence type="ECO:0000256" key="1">
    <source>
        <dbReference type="SAM" id="SignalP"/>
    </source>
</evidence>
<feature type="signal peptide" evidence="1">
    <location>
        <begin position="1"/>
        <end position="22"/>
    </location>
</feature>
<dbReference type="RefSeq" id="WP_117142130.1">
    <property type="nucleotide sequence ID" value="NZ_CAKXKJ010000002.1"/>
</dbReference>
<dbReference type="Gene3D" id="2.60.40.1080">
    <property type="match status" value="1"/>
</dbReference>
<dbReference type="SMART" id="SM00635">
    <property type="entry name" value="BID_2"/>
    <property type="match status" value="1"/>
</dbReference>
<feature type="domain" description="YARHG" evidence="3">
    <location>
        <begin position="232"/>
        <end position="310"/>
    </location>
</feature>
<gene>
    <name evidence="4" type="ORF">DV520_06035</name>
</gene>
<proteinExistence type="predicted"/>
<feature type="domain" description="BIG2" evidence="2">
    <location>
        <begin position="28"/>
        <end position="104"/>
    </location>
</feature>
<dbReference type="Pfam" id="PF02368">
    <property type="entry name" value="Big_2"/>
    <property type="match status" value="1"/>
</dbReference>
<keyword evidence="1" id="KW-0732">Signal</keyword>
<keyword evidence="5" id="KW-1185">Reference proteome</keyword>
<dbReference type="PROSITE" id="PS51257">
    <property type="entry name" value="PROKAR_LIPOPROTEIN"/>
    <property type="match status" value="1"/>
</dbReference>
<name>A0A3E2B436_9FIRM</name>
<dbReference type="OrthoDB" id="1815571at2"/>
<dbReference type="EMBL" id="QQRQ01000007">
    <property type="protein sequence ID" value="RFT06757.1"/>
    <property type="molecule type" value="Genomic_DNA"/>
</dbReference>
<dbReference type="Pfam" id="PF13308">
    <property type="entry name" value="YARHG"/>
    <property type="match status" value="2"/>
</dbReference>
<dbReference type="GeneID" id="97995294"/>
<evidence type="ECO:0000313" key="4">
    <source>
        <dbReference type="EMBL" id="RFT06757.1"/>
    </source>
</evidence>
<dbReference type="Gene3D" id="1.20.58.1690">
    <property type="match status" value="2"/>
</dbReference>
<dbReference type="Proteomes" id="UP000260649">
    <property type="component" value="Unassembled WGS sequence"/>
</dbReference>
<dbReference type="InterPro" id="IPR008964">
    <property type="entry name" value="Invasin/intimin_cell_adhesion"/>
</dbReference>
<dbReference type="AlphaFoldDB" id="A0A3E2B436"/>
<dbReference type="SUPFAM" id="SSF49373">
    <property type="entry name" value="Invasin/intimin cell-adhesion fragments"/>
    <property type="match status" value="1"/>
</dbReference>
<evidence type="ECO:0000313" key="5">
    <source>
        <dbReference type="Proteomes" id="UP000260649"/>
    </source>
</evidence>
<feature type="chain" id="PRO_5038509591" evidence="1">
    <location>
        <begin position="23"/>
        <end position="310"/>
    </location>
</feature>
<sequence>MRKYIFLAGTLALLLAGCGTSAPEQTEALTSIAAYPETMHLTVGSHEGIQVVLTPSDASEQELVWASSNKAVATVDEAGMVSALSQGTCTVTVASKAYSTVSCHVEVIVGEDGTSDAADNSGDASEEAEVSYVEETNAAAVYPTYYLSEREVAAMDGEQIQFIINQIYAKNGYVFQTGSIQSYFSRMPWYVAVSNDASRLQMSSLDRSNLNLLVRYRDSGAQETSSLGWIWTRHAVDQALTEDYIRNLSRYDIQLLINTIYAKNGYIFETDTLQMMFQGQPWYHGWTRETDQLEFSSLDQQNLRLLTAYR</sequence>
<reference evidence="4 5" key="1">
    <citation type="submission" date="2018-07" db="EMBL/GenBank/DDBJ databases">
        <title>GABA Modulating Bacteria of the Human Gut Microbiota.</title>
        <authorList>
            <person name="Strandwitz P."/>
            <person name="Kim K.H."/>
            <person name="Terekhova D."/>
            <person name="Liu J.K."/>
            <person name="Sharma A."/>
            <person name="Levering J."/>
            <person name="Mcdonald D."/>
            <person name="Dietrich D."/>
            <person name="Ramadhar T.R."/>
            <person name="Lekbua A."/>
            <person name="Mroue N."/>
            <person name="Liston C."/>
            <person name="Stewart E.J."/>
            <person name="Dubin M.J."/>
            <person name="Zengler K."/>
            <person name="Knight R."/>
            <person name="Gilbert J.A."/>
            <person name="Clardy J."/>
            <person name="Lewis K."/>
        </authorList>
    </citation>
    <scope>NUCLEOTIDE SEQUENCE [LARGE SCALE GENOMIC DNA]</scope>
    <source>
        <strain evidence="4 5">KLE1738</strain>
    </source>
</reference>
<evidence type="ECO:0000259" key="2">
    <source>
        <dbReference type="SMART" id="SM00635"/>
    </source>
</evidence>